<organism evidence="7 9">
    <name type="scientific">Didymodactylos carnosus</name>
    <dbReference type="NCBI Taxonomy" id="1234261"/>
    <lineage>
        <taxon>Eukaryota</taxon>
        <taxon>Metazoa</taxon>
        <taxon>Spiralia</taxon>
        <taxon>Gnathifera</taxon>
        <taxon>Rotifera</taxon>
        <taxon>Eurotatoria</taxon>
        <taxon>Bdelloidea</taxon>
        <taxon>Philodinida</taxon>
        <taxon>Philodinidae</taxon>
        <taxon>Didymodactylos</taxon>
    </lineage>
</organism>
<dbReference type="GO" id="GO:0043409">
    <property type="term" value="P:negative regulation of MAPK cascade"/>
    <property type="evidence" value="ECO:0007669"/>
    <property type="project" value="TreeGrafter"/>
</dbReference>
<evidence type="ECO:0000313" key="7">
    <source>
        <dbReference type="EMBL" id="CAF1650525.1"/>
    </source>
</evidence>
<evidence type="ECO:0000256" key="3">
    <source>
        <dbReference type="ARBA" id="ARBA00022801"/>
    </source>
</evidence>
<dbReference type="Gene3D" id="3.90.190.10">
    <property type="entry name" value="Protein tyrosine phosphatase superfamily"/>
    <property type="match status" value="1"/>
</dbReference>
<dbReference type="SUPFAM" id="SSF52799">
    <property type="entry name" value="(Phosphotyrosine protein) phosphatases II"/>
    <property type="match status" value="1"/>
</dbReference>
<dbReference type="InterPro" id="IPR000340">
    <property type="entry name" value="Dual-sp_phosphatase_cat-dom"/>
</dbReference>
<proteinExistence type="inferred from homology"/>
<dbReference type="PROSITE" id="PS50056">
    <property type="entry name" value="TYR_PHOSPHATASE_2"/>
    <property type="match status" value="1"/>
</dbReference>
<dbReference type="SMART" id="SM00195">
    <property type="entry name" value="DSPc"/>
    <property type="match status" value="1"/>
</dbReference>
<sequence length="102" mass="11949">MSTEGTHDLDEYDLSKHFEECITFIKEARENNKIILVHCSAGVSRSPTIIAAYLIKEFRWSTEKALIYIYKKRNCITPNKGFMKLLFQYQYALGIPNEEMLH</sequence>
<dbReference type="PROSITE" id="PS50054">
    <property type="entry name" value="TYR_PHOSPHATASE_DUAL"/>
    <property type="match status" value="1"/>
</dbReference>
<dbReference type="Pfam" id="PF00782">
    <property type="entry name" value="DSPc"/>
    <property type="match status" value="1"/>
</dbReference>
<feature type="domain" description="Tyrosine specific protein phosphatases" evidence="6">
    <location>
        <begin position="16"/>
        <end position="73"/>
    </location>
</feature>
<dbReference type="Proteomes" id="UP000677228">
    <property type="component" value="Unassembled WGS sequence"/>
</dbReference>
<dbReference type="AlphaFoldDB" id="A0A8S2GC93"/>
<dbReference type="InterPro" id="IPR016130">
    <property type="entry name" value="Tyr_Pase_AS"/>
</dbReference>
<dbReference type="GO" id="GO:0004725">
    <property type="term" value="F:protein tyrosine phosphatase activity"/>
    <property type="evidence" value="ECO:0007669"/>
    <property type="project" value="UniProtKB-EC"/>
</dbReference>
<dbReference type="PANTHER" id="PTHR10159">
    <property type="entry name" value="DUAL SPECIFICITY PROTEIN PHOSPHATASE"/>
    <property type="match status" value="1"/>
</dbReference>
<gene>
    <name evidence="7" type="ORF">OVA965_LOCUS44803</name>
    <name evidence="8" type="ORF">TMI583_LOCUS47810</name>
</gene>
<dbReference type="CDD" id="cd14498">
    <property type="entry name" value="DSP"/>
    <property type="match status" value="1"/>
</dbReference>
<protein>
    <recommendedName>
        <fullName evidence="2">protein-tyrosine-phosphatase</fullName>
        <ecNumber evidence="2">3.1.3.48</ecNumber>
    </recommendedName>
</protein>
<dbReference type="Proteomes" id="UP000682733">
    <property type="component" value="Unassembled WGS sequence"/>
</dbReference>
<feature type="domain" description="Tyrosine-protein phosphatase" evidence="5">
    <location>
        <begin position="1"/>
        <end position="95"/>
    </location>
</feature>
<keyword evidence="4" id="KW-0904">Protein phosphatase</keyword>
<comment type="caution">
    <text evidence="7">The sequence shown here is derived from an EMBL/GenBank/DDBJ whole genome shotgun (WGS) entry which is preliminary data.</text>
</comment>
<evidence type="ECO:0000259" key="6">
    <source>
        <dbReference type="PROSITE" id="PS50056"/>
    </source>
</evidence>
<dbReference type="PANTHER" id="PTHR10159:SF519">
    <property type="entry name" value="DUAL SPECIFICITY PROTEIN PHOSPHATASE MPK3"/>
    <property type="match status" value="1"/>
</dbReference>
<dbReference type="EC" id="3.1.3.48" evidence="2"/>
<dbReference type="PROSITE" id="PS00383">
    <property type="entry name" value="TYR_PHOSPHATASE_1"/>
    <property type="match status" value="1"/>
</dbReference>
<evidence type="ECO:0000259" key="5">
    <source>
        <dbReference type="PROSITE" id="PS50054"/>
    </source>
</evidence>
<evidence type="ECO:0000313" key="9">
    <source>
        <dbReference type="Proteomes" id="UP000677228"/>
    </source>
</evidence>
<reference evidence="7" key="1">
    <citation type="submission" date="2021-02" db="EMBL/GenBank/DDBJ databases">
        <authorList>
            <person name="Nowell W R."/>
        </authorList>
    </citation>
    <scope>NUCLEOTIDE SEQUENCE</scope>
</reference>
<name>A0A8S2GC93_9BILA</name>
<dbReference type="EMBL" id="CAJNOK010065998">
    <property type="protein sequence ID" value="CAF1650525.1"/>
    <property type="molecule type" value="Genomic_DNA"/>
</dbReference>
<evidence type="ECO:0000256" key="4">
    <source>
        <dbReference type="ARBA" id="ARBA00022912"/>
    </source>
</evidence>
<accession>A0A8S2GC93</accession>
<evidence type="ECO:0000256" key="2">
    <source>
        <dbReference type="ARBA" id="ARBA00013064"/>
    </source>
</evidence>
<dbReference type="EMBL" id="CAJOBA010094349">
    <property type="protein sequence ID" value="CAF4497310.1"/>
    <property type="molecule type" value="Genomic_DNA"/>
</dbReference>
<keyword evidence="3" id="KW-0378">Hydrolase</keyword>
<evidence type="ECO:0000313" key="8">
    <source>
        <dbReference type="EMBL" id="CAF4497310.1"/>
    </source>
</evidence>
<dbReference type="InterPro" id="IPR020422">
    <property type="entry name" value="TYR_PHOSPHATASE_DUAL_dom"/>
</dbReference>
<comment type="similarity">
    <text evidence="1">Belongs to the protein-tyrosine phosphatase family. Non-receptor class dual specificity subfamily.</text>
</comment>
<evidence type="ECO:0000256" key="1">
    <source>
        <dbReference type="ARBA" id="ARBA00008601"/>
    </source>
</evidence>
<dbReference type="InterPro" id="IPR029021">
    <property type="entry name" value="Prot-tyrosine_phosphatase-like"/>
</dbReference>
<dbReference type="GO" id="GO:0005737">
    <property type="term" value="C:cytoplasm"/>
    <property type="evidence" value="ECO:0007669"/>
    <property type="project" value="TreeGrafter"/>
</dbReference>
<dbReference type="InterPro" id="IPR000387">
    <property type="entry name" value="Tyr_Pase_dom"/>
</dbReference>